<organism evidence="6 7">
    <name type="scientific">Lipingzhangella rawalii</name>
    <dbReference type="NCBI Taxonomy" id="2055835"/>
    <lineage>
        <taxon>Bacteria</taxon>
        <taxon>Bacillati</taxon>
        <taxon>Actinomycetota</taxon>
        <taxon>Actinomycetes</taxon>
        <taxon>Streptosporangiales</taxon>
        <taxon>Nocardiopsidaceae</taxon>
        <taxon>Lipingzhangella</taxon>
    </lineage>
</organism>
<keyword evidence="2 4" id="KW-0238">DNA-binding</keyword>
<evidence type="ECO:0000313" key="7">
    <source>
        <dbReference type="Proteomes" id="UP001250214"/>
    </source>
</evidence>
<dbReference type="Proteomes" id="UP001250214">
    <property type="component" value="Unassembled WGS sequence"/>
</dbReference>
<dbReference type="SUPFAM" id="SSF46689">
    <property type="entry name" value="Homeodomain-like"/>
    <property type="match status" value="1"/>
</dbReference>
<sequence length="216" mass="24234">MSQRSKRLPRAVREQQMIDAAIQVFSERGYHSAIVTEIAERAGVSKPMVYLYLGSKEDLFLACVRSCARELTAALQEYARPELTPEQRLWQGLTAFFTFVADYPERWNVLYQQAAKHGSTIAAGVAEARDQILLDVTRLVRDDPATGQQTPPDRTRMSDKEAEFVARALVGAADSLTDWMRSYPDEGPEQVTRRLMTMVWVGMGNAHAGQIWSPPG</sequence>
<dbReference type="PROSITE" id="PS50977">
    <property type="entry name" value="HTH_TETR_2"/>
    <property type="match status" value="1"/>
</dbReference>
<dbReference type="PANTHER" id="PTHR30055">
    <property type="entry name" value="HTH-TYPE TRANSCRIPTIONAL REGULATOR RUTR"/>
    <property type="match status" value="1"/>
</dbReference>
<feature type="domain" description="HTH tetR-type" evidence="5">
    <location>
        <begin position="11"/>
        <end position="71"/>
    </location>
</feature>
<dbReference type="Pfam" id="PF00440">
    <property type="entry name" value="TetR_N"/>
    <property type="match status" value="1"/>
</dbReference>
<dbReference type="InterPro" id="IPR001647">
    <property type="entry name" value="HTH_TetR"/>
</dbReference>
<name>A0ABU2H6V0_9ACTN</name>
<protein>
    <submittedName>
        <fullName evidence="6">TetR/AcrR family transcriptional regulator</fullName>
    </submittedName>
</protein>
<dbReference type="InterPro" id="IPR050109">
    <property type="entry name" value="HTH-type_TetR-like_transc_reg"/>
</dbReference>
<keyword evidence="3" id="KW-0804">Transcription</keyword>
<accession>A0ABU2H6V0</accession>
<dbReference type="Pfam" id="PF21943">
    <property type="entry name" value="TetR_C_46"/>
    <property type="match status" value="1"/>
</dbReference>
<feature type="DNA-binding region" description="H-T-H motif" evidence="4">
    <location>
        <begin position="34"/>
        <end position="53"/>
    </location>
</feature>
<evidence type="ECO:0000259" key="5">
    <source>
        <dbReference type="PROSITE" id="PS50977"/>
    </source>
</evidence>
<dbReference type="Gene3D" id="1.10.357.10">
    <property type="entry name" value="Tetracycline Repressor, domain 2"/>
    <property type="match status" value="1"/>
</dbReference>
<evidence type="ECO:0000313" key="6">
    <source>
        <dbReference type="EMBL" id="MDS1271028.1"/>
    </source>
</evidence>
<keyword evidence="1" id="KW-0805">Transcription regulation</keyword>
<proteinExistence type="predicted"/>
<dbReference type="RefSeq" id="WP_310912580.1">
    <property type="nucleotide sequence ID" value="NZ_JAVLVT010000005.1"/>
</dbReference>
<dbReference type="InterPro" id="IPR054129">
    <property type="entry name" value="DesT_TetR_C"/>
</dbReference>
<keyword evidence="7" id="KW-1185">Reference proteome</keyword>
<dbReference type="EMBL" id="JAVLVT010000005">
    <property type="protein sequence ID" value="MDS1271028.1"/>
    <property type="molecule type" value="Genomic_DNA"/>
</dbReference>
<evidence type="ECO:0000256" key="3">
    <source>
        <dbReference type="ARBA" id="ARBA00023163"/>
    </source>
</evidence>
<evidence type="ECO:0000256" key="2">
    <source>
        <dbReference type="ARBA" id="ARBA00023125"/>
    </source>
</evidence>
<reference evidence="7" key="1">
    <citation type="submission" date="2023-07" db="EMBL/GenBank/DDBJ databases">
        <title>Novel species in the genus Lipingzhangella isolated from Sambhar Salt Lake.</title>
        <authorList>
            <person name="Jiya N."/>
            <person name="Kajale S."/>
            <person name="Sharma A."/>
        </authorList>
    </citation>
    <scope>NUCLEOTIDE SEQUENCE [LARGE SCALE GENOMIC DNA]</scope>
    <source>
        <strain evidence="7">LS1_29</strain>
    </source>
</reference>
<dbReference type="PANTHER" id="PTHR30055:SF158">
    <property type="entry name" value="POSSIBLE TRANSCRIPTIONAL REGULATORY PROTEIN (PROBABLY TETR-FAMILY)"/>
    <property type="match status" value="1"/>
</dbReference>
<dbReference type="InterPro" id="IPR009057">
    <property type="entry name" value="Homeodomain-like_sf"/>
</dbReference>
<evidence type="ECO:0000256" key="4">
    <source>
        <dbReference type="PROSITE-ProRule" id="PRU00335"/>
    </source>
</evidence>
<evidence type="ECO:0000256" key="1">
    <source>
        <dbReference type="ARBA" id="ARBA00023015"/>
    </source>
</evidence>
<comment type="caution">
    <text evidence="6">The sequence shown here is derived from an EMBL/GenBank/DDBJ whole genome shotgun (WGS) entry which is preliminary data.</text>
</comment>
<dbReference type="PRINTS" id="PR00455">
    <property type="entry name" value="HTHTETR"/>
</dbReference>
<gene>
    <name evidence="6" type="ORF">RIF23_12035</name>
</gene>